<gene>
    <name evidence="11" type="primary">ccsA</name>
    <name evidence="11" type="ORF">JBF11_05935</name>
</gene>
<keyword evidence="6" id="KW-0201">Cytochrome c-type biogenesis</keyword>
<dbReference type="PANTHER" id="PTHR30071:SF1">
    <property type="entry name" value="CYTOCHROME B_B6 PROTEIN-RELATED"/>
    <property type="match status" value="1"/>
</dbReference>
<feature type="transmembrane region" description="Helical" evidence="9">
    <location>
        <begin position="83"/>
        <end position="103"/>
    </location>
</feature>
<dbReference type="EMBL" id="CP065938">
    <property type="protein sequence ID" value="UWX06743.1"/>
    <property type="molecule type" value="Genomic_DNA"/>
</dbReference>
<feature type="transmembrane region" description="Helical" evidence="9">
    <location>
        <begin position="115"/>
        <end position="133"/>
    </location>
</feature>
<feature type="transmembrane region" description="Helical" evidence="9">
    <location>
        <begin position="145"/>
        <end position="166"/>
    </location>
</feature>
<dbReference type="InterPro" id="IPR002541">
    <property type="entry name" value="Cyt_c_assembly"/>
</dbReference>
<dbReference type="InterPro" id="IPR045062">
    <property type="entry name" value="Cyt_c_biogenesis_CcsA/CcmC"/>
</dbReference>
<comment type="subcellular location">
    <subcellularLocation>
        <location evidence="2">Membrane</location>
        <topology evidence="2">Multi-pass membrane protein</topology>
    </subcellularLocation>
</comment>
<name>A0ABY5Y6E1_9BACT</name>
<dbReference type="Proteomes" id="UP001058120">
    <property type="component" value="Chromosome"/>
</dbReference>
<comment type="function">
    <text evidence="1">Required for the export of heme to the periplasm for the biogenesis of c-type cytochromes.</text>
</comment>
<keyword evidence="7 9" id="KW-1133">Transmembrane helix</keyword>
<feature type="transmembrane region" description="Helical" evidence="9">
    <location>
        <begin position="186"/>
        <end position="206"/>
    </location>
</feature>
<evidence type="ECO:0000313" key="11">
    <source>
        <dbReference type="EMBL" id="UWX06743.1"/>
    </source>
</evidence>
<feature type="domain" description="Cytochrome c assembly protein" evidence="10">
    <location>
        <begin position="12"/>
        <end position="171"/>
    </location>
</feature>
<accession>A0ABY5Y6E1</accession>
<keyword evidence="5 9" id="KW-0812">Transmembrane</keyword>
<dbReference type="PANTHER" id="PTHR30071">
    <property type="entry name" value="HEME EXPORTER PROTEIN C"/>
    <property type="match status" value="1"/>
</dbReference>
<evidence type="ECO:0000256" key="7">
    <source>
        <dbReference type="ARBA" id="ARBA00022989"/>
    </source>
</evidence>
<evidence type="ECO:0000256" key="9">
    <source>
        <dbReference type="SAM" id="Phobius"/>
    </source>
</evidence>
<evidence type="ECO:0000313" key="12">
    <source>
        <dbReference type="Proteomes" id="UP001058120"/>
    </source>
</evidence>
<evidence type="ECO:0000256" key="8">
    <source>
        <dbReference type="ARBA" id="ARBA00023136"/>
    </source>
</evidence>
<reference evidence="11" key="1">
    <citation type="submission" date="2020-12" db="EMBL/GenBank/DDBJ databases">
        <title>Taurinivorans muris gen. nov., sp. nov., fundamental and realized metabolic niche of a ubiquitous sulfidogenic bacterium in the murine intestine.</title>
        <authorList>
            <person name="Ye H."/>
            <person name="Hanson B.T."/>
            <person name="Loy A."/>
        </authorList>
    </citation>
    <scope>NUCLEOTIDE SEQUENCE</scope>
    <source>
        <strain evidence="11">LT0009</strain>
    </source>
</reference>
<dbReference type="InterPro" id="IPR003557">
    <property type="entry name" value="Cyt_c_biogenesis_CcmC"/>
</dbReference>
<evidence type="ECO:0000256" key="3">
    <source>
        <dbReference type="ARBA" id="ARBA00005840"/>
    </source>
</evidence>
<dbReference type="Pfam" id="PF01578">
    <property type="entry name" value="Cytochrom_C_asm"/>
    <property type="match status" value="1"/>
</dbReference>
<keyword evidence="8 9" id="KW-0472">Membrane</keyword>
<evidence type="ECO:0000259" key="10">
    <source>
        <dbReference type="Pfam" id="PF01578"/>
    </source>
</evidence>
<feature type="transmembrane region" description="Helical" evidence="9">
    <location>
        <begin position="52"/>
        <end position="71"/>
    </location>
</feature>
<evidence type="ECO:0000256" key="4">
    <source>
        <dbReference type="ARBA" id="ARBA00016463"/>
    </source>
</evidence>
<evidence type="ECO:0000256" key="2">
    <source>
        <dbReference type="ARBA" id="ARBA00004141"/>
    </source>
</evidence>
<protein>
    <recommendedName>
        <fullName evidence="4">Heme exporter protein C</fullName>
    </recommendedName>
</protein>
<organism evidence="11 12">
    <name type="scientific">Taurinivorans muris</name>
    <dbReference type="NCBI Taxonomy" id="2787751"/>
    <lineage>
        <taxon>Bacteria</taxon>
        <taxon>Pseudomonadati</taxon>
        <taxon>Thermodesulfobacteriota</taxon>
        <taxon>Desulfovibrionia</taxon>
        <taxon>Desulfovibrionales</taxon>
        <taxon>Desulfovibrionaceae</taxon>
        <taxon>Taurinivorans</taxon>
    </lineage>
</organism>
<dbReference type="PRINTS" id="PR01386">
    <property type="entry name" value="CCMCBIOGNSIS"/>
</dbReference>
<keyword evidence="12" id="KW-1185">Reference proteome</keyword>
<proteinExistence type="inferred from homology"/>
<feature type="transmembrane region" description="Helical" evidence="9">
    <location>
        <begin position="12"/>
        <end position="32"/>
    </location>
</feature>
<evidence type="ECO:0000256" key="1">
    <source>
        <dbReference type="ARBA" id="ARBA00002442"/>
    </source>
</evidence>
<evidence type="ECO:0000256" key="6">
    <source>
        <dbReference type="ARBA" id="ARBA00022748"/>
    </source>
</evidence>
<comment type="similarity">
    <text evidence="3">Belongs to the CcmC/CycZ/HelC family.</text>
</comment>
<evidence type="ECO:0000256" key="5">
    <source>
        <dbReference type="ARBA" id="ARBA00022692"/>
    </source>
</evidence>
<sequence length="233" mass="26938">MVNEMKHTYPAFLAASVVICTAIAQYLIYFYAPVEQTLGYAQKIFYYHLPVAWWAFVSFSFAALFAVLYLLKKEENFNILSHANAEVGFLLATLTLITGSLWGKHSWGVWWTWDPKLTTALILWFIFAAYLVIRTMPMPREQKNNIAAVIAIIGFLDVPLVFFATRLWRSIHPAVFHSEGGGLEPAMAHTVVFCVLSFAFIWLWLVRYRKQQLSQELKLETLKTKLLYQEEQE</sequence>